<organism evidence="8 9">
    <name type="scientific">Penicillium roqueforti (strain FM164)</name>
    <dbReference type="NCBI Taxonomy" id="1365484"/>
    <lineage>
        <taxon>Eukaryota</taxon>
        <taxon>Fungi</taxon>
        <taxon>Dikarya</taxon>
        <taxon>Ascomycota</taxon>
        <taxon>Pezizomycotina</taxon>
        <taxon>Eurotiomycetes</taxon>
        <taxon>Eurotiomycetidae</taxon>
        <taxon>Eurotiales</taxon>
        <taxon>Aspergillaceae</taxon>
        <taxon>Penicillium</taxon>
    </lineage>
</organism>
<dbReference type="GO" id="GO:0006351">
    <property type="term" value="P:DNA-templated transcription"/>
    <property type="evidence" value="ECO:0007669"/>
    <property type="project" value="InterPro"/>
</dbReference>
<dbReference type="Pfam" id="PF04082">
    <property type="entry name" value="Fungal_trans"/>
    <property type="match status" value="1"/>
</dbReference>
<dbReference type="PANTHER" id="PTHR47424:SF15">
    <property type="entry name" value="ZN(II)2CYS6 TRANSCRIPTION FACTOR (EUROFUNG)"/>
    <property type="match status" value="1"/>
</dbReference>
<evidence type="ECO:0000313" key="8">
    <source>
        <dbReference type="EMBL" id="CDM32217.1"/>
    </source>
</evidence>
<evidence type="ECO:0000256" key="1">
    <source>
        <dbReference type="ARBA" id="ARBA00022723"/>
    </source>
</evidence>
<dbReference type="GO" id="GO:0000981">
    <property type="term" value="F:DNA-binding transcription factor activity, RNA polymerase II-specific"/>
    <property type="evidence" value="ECO:0007669"/>
    <property type="project" value="InterPro"/>
</dbReference>
<proteinExistence type="predicted"/>
<dbReference type="EMBL" id="HG792016">
    <property type="protein sequence ID" value="CDM32217.1"/>
    <property type="molecule type" value="Genomic_DNA"/>
</dbReference>
<keyword evidence="9" id="KW-1185">Reference proteome</keyword>
<dbReference type="CDD" id="cd12148">
    <property type="entry name" value="fungal_TF_MHR"/>
    <property type="match status" value="1"/>
</dbReference>
<dbReference type="GO" id="GO:0000978">
    <property type="term" value="F:RNA polymerase II cis-regulatory region sequence-specific DNA binding"/>
    <property type="evidence" value="ECO:0007669"/>
    <property type="project" value="TreeGrafter"/>
</dbReference>
<dbReference type="InterPro" id="IPR007219">
    <property type="entry name" value="XnlR_reg_dom"/>
</dbReference>
<dbReference type="PROSITE" id="PS00463">
    <property type="entry name" value="ZN2_CY6_FUNGAL_1"/>
    <property type="match status" value="1"/>
</dbReference>
<keyword evidence="3 8" id="KW-0238">DNA-binding</keyword>
<keyword evidence="4" id="KW-0804">Transcription</keyword>
<protein>
    <submittedName>
        <fullName evidence="8">Zn(2)-C6 fungal-type DNA-binding domain</fullName>
    </submittedName>
</protein>
<dbReference type="Pfam" id="PF00172">
    <property type="entry name" value="Zn_clus"/>
    <property type="match status" value="1"/>
</dbReference>
<evidence type="ECO:0000256" key="6">
    <source>
        <dbReference type="SAM" id="MobiDB-lite"/>
    </source>
</evidence>
<keyword evidence="5" id="KW-0539">Nucleus</keyword>
<evidence type="ECO:0000313" key="9">
    <source>
        <dbReference type="Proteomes" id="UP000030686"/>
    </source>
</evidence>
<feature type="domain" description="Zn(2)-C6 fungal-type" evidence="7">
    <location>
        <begin position="22"/>
        <end position="51"/>
    </location>
</feature>
<evidence type="ECO:0000256" key="5">
    <source>
        <dbReference type="ARBA" id="ARBA00023242"/>
    </source>
</evidence>
<dbReference type="InterPro" id="IPR001138">
    <property type="entry name" value="Zn2Cys6_DnaBD"/>
</dbReference>
<feature type="region of interest" description="Disordered" evidence="6">
    <location>
        <begin position="249"/>
        <end position="284"/>
    </location>
</feature>
<dbReference type="AlphaFoldDB" id="W6QRP6"/>
<name>W6QRP6_PENRF</name>
<dbReference type="OMA" id="KHYIHPM"/>
<feature type="region of interest" description="Disordered" evidence="6">
    <location>
        <begin position="1"/>
        <end position="21"/>
    </location>
</feature>
<dbReference type="GO" id="GO:0008270">
    <property type="term" value="F:zinc ion binding"/>
    <property type="evidence" value="ECO:0007669"/>
    <property type="project" value="InterPro"/>
</dbReference>
<feature type="region of interest" description="Disordered" evidence="6">
    <location>
        <begin position="194"/>
        <end position="233"/>
    </location>
</feature>
<feature type="compositionally biased region" description="Low complexity" evidence="6">
    <location>
        <begin position="761"/>
        <end position="779"/>
    </location>
</feature>
<dbReference type="InterPro" id="IPR051127">
    <property type="entry name" value="Fungal_SecMet_Regulators"/>
</dbReference>
<feature type="region of interest" description="Disordered" evidence="6">
    <location>
        <begin position="737"/>
        <end position="797"/>
    </location>
</feature>
<keyword evidence="1" id="KW-0479">Metal-binding</keyword>
<accession>W6QRP6</accession>
<evidence type="ECO:0000256" key="4">
    <source>
        <dbReference type="ARBA" id="ARBA00023163"/>
    </source>
</evidence>
<feature type="compositionally biased region" description="Low complexity" evidence="6">
    <location>
        <begin position="9"/>
        <end position="21"/>
    </location>
</feature>
<dbReference type="SMART" id="SM00906">
    <property type="entry name" value="Fungal_trans"/>
    <property type="match status" value="1"/>
</dbReference>
<feature type="region of interest" description="Disordered" evidence="6">
    <location>
        <begin position="54"/>
        <end position="160"/>
    </location>
</feature>
<dbReference type="SUPFAM" id="SSF57701">
    <property type="entry name" value="Zn2/Cys6 DNA-binding domain"/>
    <property type="match status" value="1"/>
</dbReference>
<dbReference type="Gene3D" id="4.10.240.10">
    <property type="entry name" value="Zn(2)-C6 fungal-type DNA-binding domain"/>
    <property type="match status" value="1"/>
</dbReference>
<keyword evidence="2" id="KW-0805">Transcription regulation</keyword>
<evidence type="ECO:0000256" key="2">
    <source>
        <dbReference type="ARBA" id="ARBA00023015"/>
    </source>
</evidence>
<dbReference type="PROSITE" id="PS50048">
    <property type="entry name" value="ZN2_CY6_FUNGAL_2"/>
    <property type="match status" value="1"/>
</dbReference>
<evidence type="ECO:0000256" key="3">
    <source>
        <dbReference type="ARBA" id="ARBA00023125"/>
    </source>
</evidence>
<dbReference type="InterPro" id="IPR036864">
    <property type="entry name" value="Zn2-C6_fun-type_DNA-bd_sf"/>
</dbReference>
<dbReference type="STRING" id="1365484.W6QRP6"/>
<feature type="compositionally biased region" description="Polar residues" evidence="6">
    <location>
        <begin position="210"/>
        <end position="221"/>
    </location>
</feature>
<dbReference type="Proteomes" id="UP000030686">
    <property type="component" value="Unassembled WGS sequence"/>
</dbReference>
<dbReference type="CDD" id="cd00067">
    <property type="entry name" value="GAL4"/>
    <property type="match status" value="1"/>
</dbReference>
<gene>
    <name evidence="8" type="ORF">PROQFM164_S02g002368</name>
</gene>
<dbReference type="SMART" id="SM00066">
    <property type="entry name" value="GAL4"/>
    <property type="match status" value="1"/>
</dbReference>
<dbReference type="PANTHER" id="PTHR47424">
    <property type="entry name" value="REGULATORY PROTEIN GAL4"/>
    <property type="match status" value="1"/>
</dbReference>
<dbReference type="OrthoDB" id="2571985at2759"/>
<dbReference type="GO" id="GO:0000435">
    <property type="term" value="P:positive regulation of transcription from RNA polymerase II promoter by galactose"/>
    <property type="evidence" value="ECO:0007669"/>
    <property type="project" value="TreeGrafter"/>
</dbReference>
<sequence length="872" mass="96890">MDAPEGKARWASQRRAPRASRACETCRARKTKCDQAQPCSYCAYHSFDCVFRTSGGRGTPIDSNKRKRDIAESDQSQSSARPSPWPGIYQTETPKGTNDPEKSLPYTASSQAQSPSLLRGRPYAVNNPPRSTIPSARRSDASQMPNSEQGDAASRDGLSGVNLHTNGTEFYGNSSNLAFLGNLYARAQNQELRYQNRPDETPRQIPASPDYTNPQSQPLSRETSHKSSRRSGKSQLSIVNLLYNADYIGHPSPQSHDGTDFAAQRSPPDADGLENRTPPVNNDQDISLEALFPRLTESAQMEIEKTFISSYFVNKHYIHPLLSKGTFMQRCENEAWSVPNRQGLFRGTTKFAGLYFAVVALGAINASSNETSLLQHFCQQFVDPSQTRRARGGPGFTALDFAKYFFGLAKRTLGDLFESSCLESAQSLLLLSVFRQNSLQPHSCYMYSGMAVRTAAAIGLGSSMSSLPPSARREARRTWWCIYSHEIEMCCSSGRLDSMKALHYYQTSLPKLKVDTDDFDPDAEDNDIAMIPAMVALAQIMSEASHQLYHSMRRSIADKSRLAMALDQRLLEWKATLPAFLDLDALALNDPEWAFKQKLVLRLRYYNTRILIHKPFLLAATANTDGSSPDLSAHLHTCLNAARMSINMQYESFMHRIYIRTWWYNTTYALYGSMILLHLILSNYPGLPDDELLEDVEKSLEIFSSMGDIIVARRCAEMLREVLEVARTCLARRRRSAYGANHSEDSQNQSQYSRLGVPYTSSSGGVSNSSQAAADATTSTRKHPIPNSTPTGGEVGLPAASFTPTHGLSLDTPSSIMDQHTDPEDGDFFFSLFSNGTQTQPDRTRAEMLANLVDPSVLEDFAFGGGNEFSFF</sequence>
<evidence type="ECO:0000259" key="7">
    <source>
        <dbReference type="PROSITE" id="PS50048"/>
    </source>
</evidence>
<reference evidence="8" key="1">
    <citation type="journal article" date="2014" name="Nat. Commun.">
        <title>Multiple recent horizontal transfers of a large genomic region in cheese making fungi.</title>
        <authorList>
            <person name="Cheeseman K."/>
            <person name="Ropars J."/>
            <person name="Renault P."/>
            <person name="Dupont J."/>
            <person name="Gouzy J."/>
            <person name="Branca A."/>
            <person name="Abraham A.L."/>
            <person name="Ceppi M."/>
            <person name="Conseiller E."/>
            <person name="Debuchy R."/>
            <person name="Malagnac F."/>
            <person name="Goarin A."/>
            <person name="Silar P."/>
            <person name="Lacoste S."/>
            <person name="Sallet E."/>
            <person name="Bensimon A."/>
            <person name="Giraud T."/>
            <person name="Brygoo Y."/>
        </authorList>
    </citation>
    <scope>NUCLEOTIDE SEQUENCE [LARGE SCALE GENOMIC DNA]</scope>
    <source>
        <strain evidence="8">FM164</strain>
    </source>
</reference>
<feature type="compositionally biased region" description="Polar residues" evidence="6">
    <location>
        <begin position="106"/>
        <end position="116"/>
    </location>
</feature>
<dbReference type="GO" id="GO:0005634">
    <property type="term" value="C:nucleus"/>
    <property type="evidence" value="ECO:0007669"/>
    <property type="project" value="TreeGrafter"/>
</dbReference>